<keyword evidence="2" id="KW-1185">Reference proteome</keyword>
<organism evidence="1 2">
    <name type="scientific">Haloactinospora alba</name>
    <dbReference type="NCBI Taxonomy" id="405555"/>
    <lineage>
        <taxon>Bacteria</taxon>
        <taxon>Bacillati</taxon>
        <taxon>Actinomycetota</taxon>
        <taxon>Actinomycetes</taxon>
        <taxon>Streptosporangiales</taxon>
        <taxon>Nocardiopsidaceae</taxon>
        <taxon>Haloactinospora</taxon>
    </lineage>
</organism>
<accession>A0A543NEW5</accession>
<proteinExistence type="predicted"/>
<reference evidence="1 2" key="1">
    <citation type="submission" date="2019-06" db="EMBL/GenBank/DDBJ databases">
        <title>Sequencing the genomes of 1000 actinobacteria strains.</title>
        <authorList>
            <person name="Klenk H.-P."/>
        </authorList>
    </citation>
    <scope>NUCLEOTIDE SEQUENCE [LARGE SCALE GENOMIC DNA]</scope>
    <source>
        <strain evidence="1 2">DSM 45015</strain>
    </source>
</reference>
<name>A0A543NEW5_9ACTN</name>
<sequence length="129" mass="13998">MSSMLATAIRGSSLSGVLLRRAPKLTRGAAPRFLFLIHSSLLLREEYRVFSLHMAMASEGIVSLGLSVFECWSEFRASLFCIPGGWIVFPVVGEENGLVVFPGVRVVVRRRAPRSAIPPGIGKGQVSGR</sequence>
<gene>
    <name evidence="1" type="ORF">FHX37_0225</name>
</gene>
<dbReference type="Proteomes" id="UP000317422">
    <property type="component" value="Unassembled WGS sequence"/>
</dbReference>
<dbReference type="EMBL" id="VFQC01000001">
    <property type="protein sequence ID" value="TQN30349.1"/>
    <property type="molecule type" value="Genomic_DNA"/>
</dbReference>
<comment type="caution">
    <text evidence="1">The sequence shown here is derived from an EMBL/GenBank/DDBJ whole genome shotgun (WGS) entry which is preliminary data.</text>
</comment>
<evidence type="ECO:0000313" key="2">
    <source>
        <dbReference type="Proteomes" id="UP000317422"/>
    </source>
</evidence>
<dbReference type="RefSeq" id="WP_141921618.1">
    <property type="nucleotide sequence ID" value="NZ_VFQC01000001.1"/>
</dbReference>
<protein>
    <submittedName>
        <fullName evidence="1">Uncharacterized protein</fullName>
    </submittedName>
</protein>
<evidence type="ECO:0000313" key="1">
    <source>
        <dbReference type="EMBL" id="TQN30349.1"/>
    </source>
</evidence>
<dbReference type="AlphaFoldDB" id="A0A543NEW5"/>